<sequence length="299" mass="33842">MRTKLSLLLFLFTNFYMLAQDKIGIAFIPITYDEESVSNSDARMIHESVINSFVKTKRFAVVDREKLQALEDEKKLQRTESFIDSKQTIQDGVSRGASYLIATNILSLRHSEVKRGWESMLQVQVKVLDVSTGEIIATENITSEYIEPSKMIMDAREKFASKKEIKAMEEKNKKMQEIKMHKEDAFSVALDRLDENMKSFSNVNFPITLDILSWDAKNRNLFMIAAGSGIGLSQGQLLDVVHTTEATIGDRTITRNQKIAVACIIKVEDANFSEALIISTEKAYKKVRESNGAIKILTK</sequence>
<dbReference type="OrthoDB" id="1412089at2"/>
<name>A0A1I3QL89_9FLAO</name>
<dbReference type="STRING" id="1150112.SAMN04487893_10614"/>
<gene>
    <name evidence="2" type="ORF">SAMN04487893_10614</name>
</gene>
<evidence type="ECO:0000256" key="1">
    <source>
        <dbReference type="SAM" id="SignalP"/>
    </source>
</evidence>
<accession>A0A1I3QL89</accession>
<proteinExistence type="predicted"/>
<organism evidence="2 3">
    <name type="scientific">Myroides guanonis</name>
    <dbReference type="NCBI Taxonomy" id="1150112"/>
    <lineage>
        <taxon>Bacteria</taxon>
        <taxon>Pseudomonadati</taxon>
        <taxon>Bacteroidota</taxon>
        <taxon>Flavobacteriia</taxon>
        <taxon>Flavobacteriales</taxon>
        <taxon>Flavobacteriaceae</taxon>
        <taxon>Myroides</taxon>
    </lineage>
</organism>
<evidence type="ECO:0000313" key="2">
    <source>
        <dbReference type="EMBL" id="SFJ34071.1"/>
    </source>
</evidence>
<dbReference type="AlphaFoldDB" id="A0A1I3QL89"/>
<dbReference type="RefSeq" id="WP_090678667.1">
    <property type="nucleotide sequence ID" value="NZ_FORU01000006.1"/>
</dbReference>
<feature type="chain" id="PRO_5017481066" evidence="1">
    <location>
        <begin position="20"/>
        <end position="299"/>
    </location>
</feature>
<dbReference type="InterPro" id="IPR014094">
    <property type="entry name" value="LpoB"/>
</dbReference>
<keyword evidence="3" id="KW-1185">Reference proteome</keyword>
<dbReference type="Proteomes" id="UP000243887">
    <property type="component" value="Unassembled WGS sequence"/>
</dbReference>
<dbReference type="Gene3D" id="3.40.50.10610">
    <property type="entry name" value="ABC-type transport auxiliary lipoprotein component"/>
    <property type="match status" value="1"/>
</dbReference>
<evidence type="ECO:0000313" key="3">
    <source>
        <dbReference type="Proteomes" id="UP000243887"/>
    </source>
</evidence>
<protein>
    <submittedName>
        <fullName evidence="2">Curli production assembly/transport component CsgG</fullName>
    </submittedName>
</protein>
<keyword evidence="1" id="KW-0732">Signal</keyword>
<reference evidence="3" key="1">
    <citation type="submission" date="2016-10" db="EMBL/GenBank/DDBJ databases">
        <authorList>
            <person name="Varghese N."/>
            <person name="Submissions S."/>
        </authorList>
    </citation>
    <scope>NUCLEOTIDE SEQUENCE [LARGE SCALE GENOMIC DNA]</scope>
    <source>
        <strain evidence="3">DSM 26542</strain>
    </source>
</reference>
<feature type="signal peptide" evidence="1">
    <location>
        <begin position="1"/>
        <end position="19"/>
    </location>
</feature>
<dbReference type="Pfam" id="PF13036">
    <property type="entry name" value="LpoB"/>
    <property type="match status" value="1"/>
</dbReference>
<dbReference type="EMBL" id="FORU01000006">
    <property type="protein sequence ID" value="SFJ34071.1"/>
    <property type="molecule type" value="Genomic_DNA"/>
</dbReference>